<gene>
    <name evidence="7" type="ORF">NAEGRDRAFT_38939</name>
</gene>
<dbReference type="Pfam" id="PF07714">
    <property type="entry name" value="PK_Tyr_Ser-Thr"/>
    <property type="match status" value="1"/>
</dbReference>
<dbReference type="InterPro" id="IPR051681">
    <property type="entry name" value="Ser/Thr_Kinases-Pseudokinases"/>
</dbReference>
<dbReference type="PANTHER" id="PTHR44329">
    <property type="entry name" value="SERINE/THREONINE-PROTEIN KINASE TNNI3K-RELATED"/>
    <property type="match status" value="1"/>
</dbReference>
<evidence type="ECO:0000313" key="7">
    <source>
        <dbReference type="EMBL" id="EFC45255.1"/>
    </source>
</evidence>
<sequence length="336" mass="38209">MSISSDDLELMEQIGVGSSGVVYKARYLNVLVAVKQCLICDLLEDPLKEYMKETQIMSTIRHPNIVQFIAASIKPPFFYIVTEYCSRGSLDKLLKTSYSGRLQKSSFKSGLTLKKKCKLLLDAANGLNYLKSKNIIHSDVKVSNCLVTNDWTLKISDFGIARLFNNKQKKHTKCGTVEITAPEILAEGHYSFKADIYSFGICIYELIFEKELYPGLNIYDITHKVIHEEMRPKIPTQTELREMFFGEHFRIEYNVVNNLIIKLITKCWSADMNARPEWEEICETLKQSLAQLSLSTNSGSFSRLISNPLVSSPVGKSRALQTFPKKKNVAFESDEE</sequence>
<keyword evidence="3 4" id="KW-0067">ATP-binding</keyword>
<dbReference type="EMBL" id="GG738864">
    <property type="protein sequence ID" value="EFC45255.1"/>
    <property type="molecule type" value="Genomic_DNA"/>
</dbReference>
<dbReference type="GeneID" id="8857024"/>
<evidence type="ECO:0000256" key="4">
    <source>
        <dbReference type="PROSITE-ProRule" id="PRU10141"/>
    </source>
</evidence>
<dbReference type="VEuPathDB" id="AmoebaDB:NAEGRDRAFT_38939"/>
<evidence type="ECO:0000256" key="3">
    <source>
        <dbReference type="ARBA" id="ARBA00022840"/>
    </source>
</evidence>
<dbReference type="Proteomes" id="UP000006671">
    <property type="component" value="Unassembled WGS sequence"/>
</dbReference>
<evidence type="ECO:0000256" key="1">
    <source>
        <dbReference type="ARBA" id="ARBA00022527"/>
    </source>
</evidence>
<evidence type="ECO:0000313" key="8">
    <source>
        <dbReference type="Proteomes" id="UP000006671"/>
    </source>
</evidence>
<keyword evidence="2 4" id="KW-0547">Nucleotide-binding</keyword>
<dbReference type="SMART" id="SM00220">
    <property type="entry name" value="S_TKc"/>
    <property type="match status" value="1"/>
</dbReference>
<dbReference type="OrthoDB" id="3608at2759"/>
<evidence type="ECO:0000256" key="2">
    <source>
        <dbReference type="ARBA" id="ARBA00022741"/>
    </source>
</evidence>
<dbReference type="GO" id="GO:0004674">
    <property type="term" value="F:protein serine/threonine kinase activity"/>
    <property type="evidence" value="ECO:0007669"/>
    <property type="project" value="UniProtKB-KW"/>
</dbReference>
<dbReference type="eggNOG" id="KOG0192">
    <property type="taxonomic scope" value="Eukaryota"/>
</dbReference>
<dbReference type="SUPFAM" id="SSF56112">
    <property type="entry name" value="Protein kinase-like (PK-like)"/>
    <property type="match status" value="1"/>
</dbReference>
<keyword evidence="8" id="KW-1185">Reference proteome</keyword>
<organism evidence="8">
    <name type="scientific">Naegleria gruberi</name>
    <name type="common">Amoeba</name>
    <dbReference type="NCBI Taxonomy" id="5762"/>
    <lineage>
        <taxon>Eukaryota</taxon>
        <taxon>Discoba</taxon>
        <taxon>Heterolobosea</taxon>
        <taxon>Tetramitia</taxon>
        <taxon>Eutetramitia</taxon>
        <taxon>Vahlkampfiidae</taxon>
        <taxon>Naegleria</taxon>
    </lineage>
</organism>
<dbReference type="InterPro" id="IPR000719">
    <property type="entry name" value="Prot_kinase_dom"/>
</dbReference>
<dbReference type="PIRSF" id="PIRSF000654">
    <property type="entry name" value="Integrin-linked_kinase"/>
    <property type="match status" value="1"/>
</dbReference>
<dbReference type="RefSeq" id="XP_002677999.1">
    <property type="nucleotide sequence ID" value="XM_002677953.1"/>
</dbReference>
<feature type="domain" description="Protein kinase" evidence="6">
    <location>
        <begin position="8"/>
        <end position="289"/>
    </location>
</feature>
<dbReference type="Gene3D" id="1.10.510.10">
    <property type="entry name" value="Transferase(Phosphotransferase) domain 1"/>
    <property type="match status" value="1"/>
</dbReference>
<protein>
    <submittedName>
        <fullName evidence="7">Predicted protein</fullName>
    </submittedName>
</protein>
<dbReference type="InParanoid" id="D2VD27"/>
<dbReference type="GO" id="GO:0005524">
    <property type="term" value="F:ATP binding"/>
    <property type="evidence" value="ECO:0007669"/>
    <property type="project" value="UniProtKB-UniRule"/>
</dbReference>
<dbReference type="AlphaFoldDB" id="D2VD27"/>
<dbReference type="PROSITE" id="PS00107">
    <property type="entry name" value="PROTEIN_KINASE_ATP"/>
    <property type="match status" value="1"/>
</dbReference>
<dbReference type="InterPro" id="IPR011009">
    <property type="entry name" value="Kinase-like_dom_sf"/>
</dbReference>
<dbReference type="STRING" id="5762.D2VD27"/>
<accession>D2VD27</accession>
<dbReference type="InterPro" id="IPR008271">
    <property type="entry name" value="Ser/Thr_kinase_AS"/>
</dbReference>
<proteinExistence type="inferred from homology"/>
<feature type="binding site" evidence="4">
    <location>
        <position position="35"/>
    </location>
    <ligand>
        <name>ATP</name>
        <dbReference type="ChEBI" id="CHEBI:30616"/>
    </ligand>
</feature>
<dbReference type="InterPro" id="IPR001245">
    <property type="entry name" value="Ser-Thr/Tyr_kinase_cat_dom"/>
</dbReference>
<comment type="similarity">
    <text evidence="5">Belongs to the protein kinase superfamily.</text>
</comment>
<keyword evidence="1 5" id="KW-0808">Transferase</keyword>
<dbReference type="CDD" id="cd13999">
    <property type="entry name" value="STKc_MAP3K-like"/>
    <property type="match status" value="1"/>
</dbReference>
<dbReference type="PROSITE" id="PS50011">
    <property type="entry name" value="PROTEIN_KINASE_DOM"/>
    <property type="match status" value="1"/>
</dbReference>
<dbReference type="KEGG" id="ngr:NAEGRDRAFT_38939"/>
<keyword evidence="1 5" id="KW-0723">Serine/threonine-protein kinase</keyword>
<evidence type="ECO:0000256" key="5">
    <source>
        <dbReference type="RuleBase" id="RU000304"/>
    </source>
</evidence>
<dbReference type="InterPro" id="IPR017441">
    <property type="entry name" value="Protein_kinase_ATP_BS"/>
</dbReference>
<keyword evidence="1 5" id="KW-0418">Kinase</keyword>
<dbReference type="Gene3D" id="3.30.200.20">
    <property type="entry name" value="Phosphorylase Kinase, domain 1"/>
    <property type="match status" value="1"/>
</dbReference>
<reference evidence="7 8" key="1">
    <citation type="journal article" date="2010" name="Cell">
        <title>The genome of Naegleria gruberi illuminates early eukaryotic versatility.</title>
        <authorList>
            <person name="Fritz-Laylin L.K."/>
            <person name="Prochnik S.E."/>
            <person name="Ginger M.L."/>
            <person name="Dacks J.B."/>
            <person name="Carpenter M.L."/>
            <person name="Field M.C."/>
            <person name="Kuo A."/>
            <person name="Paredez A."/>
            <person name="Chapman J."/>
            <person name="Pham J."/>
            <person name="Shu S."/>
            <person name="Neupane R."/>
            <person name="Cipriano M."/>
            <person name="Mancuso J."/>
            <person name="Tu H."/>
            <person name="Salamov A."/>
            <person name="Lindquist E."/>
            <person name="Shapiro H."/>
            <person name="Lucas S."/>
            <person name="Grigoriev I.V."/>
            <person name="Cande W.Z."/>
            <person name="Fulton C."/>
            <person name="Rokhsar D.S."/>
            <person name="Dawson S.C."/>
        </authorList>
    </citation>
    <scope>NUCLEOTIDE SEQUENCE [LARGE SCALE GENOMIC DNA]</scope>
    <source>
        <strain evidence="7 8">NEG-M</strain>
    </source>
</reference>
<name>D2VD27_NAEGR</name>
<evidence type="ECO:0000259" key="6">
    <source>
        <dbReference type="PROSITE" id="PS50011"/>
    </source>
</evidence>
<dbReference type="PROSITE" id="PS00108">
    <property type="entry name" value="PROTEIN_KINASE_ST"/>
    <property type="match status" value="1"/>
</dbReference>